<proteinExistence type="predicted"/>
<protein>
    <recommendedName>
        <fullName evidence="4">Membrane protein 6-pyruvoyl-tetrahydropterin synthase-related domain-containing protein</fullName>
    </recommendedName>
</protein>
<feature type="transmembrane region" description="Helical" evidence="1">
    <location>
        <begin position="66"/>
        <end position="89"/>
    </location>
</feature>
<accession>A0A5P0ZT51</accession>
<comment type="caution">
    <text evidence="2">The sequence shown here is derived from an EMBL/GenBank/DDBJ whole genome shotgun (WGS) entry which is preliminary data.</text>
</comment>
<feature type="transmembrane region" description="Helical" evidence="1">
    <location>
        <begin position="180"/>
        <end position="209"/>
    </location>
</feature>
<evidence type="ECO:0000256" key="1">
    <source>
        <dbReference type="SAM" id="Phobius"/>
    </source>
</evidence>
<feature type="transmembrane region" description="Helical" evidence="1">
    <location>
        <begin position="7"/>
        <end position="25"/>
    </location>
</feature>
<keyword evidence="1" id="KW-1133">Transmembrane helix</keyword>
<reference evidence="2 3" key="1">
    <citation type="journal article" date="2019" name="Syst. Appl. Microbiol.">
        <title>Polyphasic characterization of two novel Lactobacillus spp. isolated from blown salami packages: Description of Lactobacillus halodurans sp. nov. and Lactobacillus salsicarnum sp. nov.</title>
        <authorList>
            <person name="Schuster J.A."/>
            <person name="Klingl A."/>
            <person name="Vogel R.F."/>
            <person name="Ehrmann M.A."/>
        </authorList>
    </citation>
    <scope>NUCLEOTIDE SEQUENCE [LARGE SCALE GENOMIC DNA]</scope>
    <source>
        <strain evidence="2 3">TMW 1.2172</strain>
    </source>
</reference>
<evidence type="ECO:0000313" key="2">
    <source>
        <dbReference type="EMBL" id="MQS77440.1"/>
    </source>
</evidence>
<keyword evidence="1" id="KW-0472">Membrane</keyword>
<evidence type="ECO:0000313" key="3">
    <source>
        <dbReference type="Proteomes" id="UP000414364"/>
    </source>
</evidence>
<dbReference type="EMBL" id="VDFP01000266">
    <property type="protein sequence ID" value="MQS77440.1"/>
    <property type="molecule type" value="Genomic_DNA"/>
</dbReference>
<feature type="non-terminal residue" evidence="2">
    <location>
        <position position="217"/>
    </location>
</feature>
<gene>
    <name evidence="2" type="ORF">FHL06_14090</name>
</gene>
<organism evidence="2 3">
    <name type="scientific">Companilactobacillus halodurans</name>
    <dbReference type="NCBI Taxonomy" id="2584183"/>
    <lineage>
        <taxon>Bacteria</taxon>
        <taxon>Bacillati</taxon>
        <taxon>Bacillota</taxon>
        <taxon>Bacilli</taxon>
        <taxon>Lactobacillales</taxon>
        <taxon>Lactobacillaceae</taxon>
        <taxon>Companilactobacillus</taxon>
    </lineage>
</organism>
<evidence type="ECO:0008006" key="4">
    <source>
        <dbReference type="Google" id="ProtNLM"/>
    </source>
</evidence>
<feature type="transmembrane region" description="Helical" evidence="1">
    <location>
        <begin position="121"/>
        <end position="139"/>
    </location>
</feature>
<feature type="transmembrane region" description="Helical" evidence="1">
    <location>
        <begin position="96"/>
        <end position="115"/>
    </location>
</feature>
<dbReference type="RefSeq" id="WP_153387287.1">
    <property type="nucleotide sequence ID" value="NZ_VDFP01000266.1"/>
</dbReference>
<sequence length="217" mass="24351">MKNKEKVFLAISDILIFVILTYPILKGGVVGGYDPGFHMARISTLASNISHGHFPNPIGFEYLDKLGYGVGFFYGNFLLYPFAIVNALGLSSYHSYLLFLFVFAALNIFSINFVVNKLFNNAWATIVSAPIYLSSYYFYGVIYMRAAAGELIAFALIPWILLSTFKLVKGHTNYWPMLSISLGLLFVSHILSFLITLGTVLIIFIMNIIPVFKNKKI</sequence>
<keyword evidence="1" id="KW-0812">Transmembrane</keyword>
<feature type="transmembrane region" description="Helical" evidence="1">
    <location>
        <begin position="151"/>
        <end position="168"/>
    </location>
</feature>
<dbReference type="AlphaFoldDB" id="A0A5P0ZT51"/>
<name>A0A5P0ZT51_9LACO</name>
<dbReference type="Proteomes" id="UP000414364">
    <property type="component" value="Unassembled WGS sequence"/>
</dbReference>